<gene>
    <name evidence="1" type="ORF">BSU04_18455</name>
</gene>
<proteinExistence type="predicted"/>
<evidence type="ECO:0000313" key="1">
    <source>
        <dbReference type="EMBL" id="OXC76994.1"/>
    </source>
</evidence>
<dbReference type="SUPFAM" id="SSF51905">
    <property type="entry name" value="FAD/NAD(P)-binding domain"/>
    <property type="match status" value="1"/>
</dbReference>
<name>A0A226X0N7_CABSO</name>
<accession>A0A226X0N7</accession>
<dbReference type="AlphaFoldDB" id="A0A226X0N7"/>
<evidence type="ECO:0008006" key="3">
    <source>
        <dbReference type="Google" id="ProtNLM"/>
    </source>
</evidence>
<evidence type="ECO:0000313" key="2">
    <source>
        <dbReference type="Proteomes" id="UP000214720"/>
    </source>
</evidence>
<comment type="caution">
    <text evidence="1">The sequence shown here is derived from an EMBL/GenBank/DDBJ whole genome shotgun (WGS) entry which is preliminary data.</text>
</comment>
<dbReference type="InterPro" id="IPR036188">
    <property type="entry name" value="FAD/NAD-bd_sf"/>
</dbReference>
<reference evidence="2" key="1">
    <citation type="submission" date="2017-01" db="EMBL/GenBank/DDBJ databases">
        <title>Genome Analysis of Deinococcus marmoris KOPRI26562.</title>
        <authorList>
            <person name="Kim J.H."/>
            <person name="Oh H.-M."/>
        </authorList>
    </citation>
    <scope>NUCLEOTIDE SEQUENCE [LARGE SCALE GENOMIC DNA]</scope>
    <source>
        <strain evidence="2">PAMC 26633</strain>
    </source>
</reference>
<dbReference type="Gene3D" id="3.50.50.60">
    <property type="entry name" value="FAD/NAD(P)-binding domain"/>
    <property type="match status" value="1"/>
</dbReference>
<organism evidence="1 2">
    <name type="scientific">Caballeronia sordidicola</name>
    <name type="common">Burkholderia sordidicola</name>
    <dbReference type="NCBI Taxonomy" id="196367"/>
    <lineage>
        <taxon>Bacteria</taxon>
        <taxon>Pseudomonadati</taxon>
        <taxon>Pseudomonadota</taxon>
        <taxon>Betaproteobacteria</taxon>
        <taxon>Burkholderiales</taxon>
        <taxon>Burkholderiaceae</taxon>
        <taxon>Caballeronia</taxon>
    </lineage>
</organism>
<sequence>MNDGPIGQIIRTDSMKATTVEGVFACGDATVGAEGVPVTVGDGYFAGASTHRSLVFE</sequence>
<dbReference type="Proteomes" id="UP000214720">
    <property type="component" value="Unassembled WGS sequence"/>
</dbReference>
<dbReference type="RefSeq" id="WP_179258352.1">
    <property type="nucleotide sequence ID" value="NZ_MTHB01000110.1"/>
</dbReference>
<dbReference type="EMBL" id="MTHB01000110">
    <property type="protein sequence ID" value="OXC76994.1"/>
    <property type="molecule type" value="Genomic_DNA"/>
</dbReference>
<protein>
    <recommendedName>
        <fullName evidence="3">FAD/NAD(P)-binding domain-containing protein</fullName>
    </recommendedName>
</protein>